<reference evidence="3" key="1">
    <citation type="submission" date="2016-10" db="EMBL/GenBank/DDBJ databases">
        <authorList>
            <person name="Varghese N."/>
            <person name="Submissions S."/>
        </authorList>
    </citation>
    <scope>NUCLEOTIDE SEQUENCE [LARGE SCALE GENOMIC DNA]</scope>
    <source>
        <strain evidence="3">CGMCC 4.3568</strain>
    </source>
</reference>
<dbReference type="AlphaFoldDB" id="A0A1I0Y036"/>
<proteinExistence type="predicted"/>
<dbReference type="STRING" id="490629.SAMN05216266_104125"/>
<protein>
    <submittedName>
        <fullName evidence="2">Uncharacterized protein</fullName>
    </submittedName>
</protein>
<dbReference type="Proteomes" id="UP000243799">
    <property type="component" value="Unassembled WGS sequence"/>
</dbReference>
<evidence type="ECO:0000313" key="3">
    <source>
        <dbReference type="Proteomes" id="UP000243799"/>
    </source>
</evidence>
<dbReference type="RefSeq" id="WP_091671832.1">
    <property type="nucleotide sequence ID" value="NZ_FOKG01000004.1"/>
</dbReference>
<keyword evidence="1" id="KW-0472">Membrane</keyword>
<keyword evidence="1" id="KW-0812">Transmembrane</keyword>
<sequence>MTGIRQWYLTTSVAVATATGVAIISIAFSPALALVLLLTVVGTLLVFAAVTALRGGERSLKRILREELDRR</sequence>
<evidence type="ECO:0000256" key="1">
    <source>
        <dbReference type="SAM" id="Phobius"/>
    </source>
</evidence>
<evidence type="ECO:0000313" key="2">
    <source>
        <dbReference type="EMBL" id="SFB06247.1"/>
    </source>
</evidence>
<keyword evidence="3" id="KW-1185">Reference proteome</keyword>
<keyword evidence="1" id="KW-1133">Transmembrane helix</keyword>
<feature type="transmembrane region" description="Helical" evidence="1">
    <location>
        <begin position="7"/>
        <end position="28"/>
    </location>
</feature>
<gene>
    <name evidence="2" type="ORF">SAMN05216266_104125</name>
</gene>
<dbReference type="EMBL" id="FOKG01000004">
    <property type="protein sequence ID" value="SFB06247.1"/>
    <property type="molecule type" value="Genomic_DNA"/>
</dbReference>
<accession>A0A1I0Y036</accession>
<name>A0A1I0Y036_9PSEU</name>
<feature type="transmembrane region" description="Helical" evidence="1">
    <location>
        <begin position="34"/>
        <end position="53"/>
    </location>
</feature>
<organism evidence="2 3">
    <name type="scientific">Amycolatopsis marina</name>
    <dbReference type="NCBI Taxonomy" id="490629"/>
    <lineage>
        <taxon>Bacteria</taxon>
        <taxon>Bacillati</taxon>
        <taxon>Actinomycetota</taxon>
        <taxon>Actinomycetes</taxon>
        <taxon>Pseudonocardiales</taxon>
        <taxon>Pseudonocardiaceae</taxon>
        <taxon>Amycolatopsis</taxon>
    </lineage>
</organism>